<evidence type="ECO:0008006" key="5">
    <source>
        <dbReference type="Google" id="ProtNLM"/>
    </source>
</evidence>
<name>A6VSV2_MARMS</name>
<dbReference type="PANTHER" id="PTHR38772">
    <property type="match status" value="1"/>
</dbReference>
<proteinExistence type="inferred from homology"/>
<comment type="similarity">
    <text evidence="2">Belongs to the YejK family.</text>
</comment>
<dbReference type="AlphaFoldDB" id="A6VSV2"/>
<evidence type="ECO:0000313" key="4">
    <source>
        <dbReference type="EMBL" id="ABR69531.1"/>
    </source>
</evidence>
<dbReference type="eggNOG" id="COG3081">
    <property type="taxonomic scope" value="Bacteria"/>
</dbReference>
<dbReference type="GO" id="GO:0003690">
    <property type="term" value="F:double-stranded DNA binding"/>
    <property type="evidence" value="ECO:0007669"/>
    <property type="project" value="TreeGrafter"/>
</dbReference>
<dbReference type="InterPro" id="IPR007358">
    <property type="entry name" value="Nucleoid_associated_NdpA"/>
</dbReference>
<sequence length="349" mass="40102">MTIKHVIIHVVMRDESTGVLHKQLRTEENKIRSSEKTSEALAEKLTNDLRNLFGTASLSIGEFGVRGDNTLKPAFEQTLETFYETPETCSDFVQLTRRFAEQYYAILTEENLTTVKGGYLVFYQYTARGQEWLAVVILNKTEGIDVNSTSLEVVPSEILDLKTLHLAASINLTKWMLGDDTRYIRFKTGRAAQIRDYFEKFIGCQRDKYAAVVETHQLKAAVQNFAKESGYNEEKVSNKVDKTHQFIIERQKDQEPVLLKALANAVFPDLSEEFEREARDTYNLSEEISIDKNELKKYVKIFVQSKAFSMSFERDLVGKQIFVVNNEVRISQPPELLINAINEELESRK</sequence>
<accession>A6VSV2</accession>
<dbReference type="HOGENOM" id="CLU_063050_0_0_6"/>
<dbReference type="Pfam" id="PF04245">
    <property type="entry name" value="NA37"/>
    <property type="match status" value="1"/>
</dbReference>
<reference evidence="4" key="1">
    <citation type="submission" date="2007-06" db="EMBL/GenBank/DDBJ databases">
        <title>Complete sequence of Marinomonas sp. MWYL1.</title>
        <authorList>
            <consortium name="US DOE Joint Genome Institute"/>
            <person name="Copeland A."/>
            <person name="Lucas S."/>
            <person name="Lapidus A."/>
            <person name="Barry K."/>
            <person name="Glavina del Rio T."/>
            <person name="Dalin E."/>
            <person name="Tice H."/>
            <person name="Pitluck S."/>
            <person name="Kiss H."/>
            <person name="Brettin T."/>
            <person name="Bruce D."/>
            <person name="Detter J.C."/>
            <person name="Han C."/>
            <person name="Schmutz J."/>
            <person name="Larimer F."/>
            <person name="Land M."/>
            <person name="Hauser L."/>
            <person name="Kyrpides N."/>
            <person name="Kim E."/>
            <person name="Johnston A.W.B."/>
            <person name="Todd J.D."/>
            <person name="Rogers R."/>
            <person name="Wexler M."/>
            <person name="Bond P.L."/>
            <person name="Li Y."/>
            <person name="Richardson P."/>
        </authorList>
    </citation>
    <scope>NUCLEOTIDE SEQUENCE [LARGE SCALE GENOMIC DNA]</scope>
    <source>
        <strain evidence="4">MWYL1</strain>
    </source>
</reference>
<dbReference type="OrthoDB" id="9131762at2"/>
<dbReference type="PANTHER" id="PTHR38772:SF1">
    <property type="entry name" value="NUCLEOID-ASSOCIATED PROTEIN YEJK"/>
    <property type="match status" value="1"/>
</dbReference>
<evidence type="ECO:0000256" key="2">
    <source>
        <dbReference type="ARBA" id="ARBA00009035"/>
    </source>
</evidence>
<keyword evidence="3" id="KW-0963">Cytoplasm</keyword>
<dbReference type="GO" id="GO:0003727">
    <property type="term" value="F:single-stranded RNA binding"/>
    <property type="evidence" value="ECO:0007669"/>
    <property type="project" value="TreeGrafter"/>
</dbReference>
<organism evidence="4">
    <name type="scientific">Marinomonas sp. (strain MWYL1)</name>
    <dbReference type="NCBI Taxonomy" id="400668"/>
    <lineage>
        <taxon>Bacteria</taxon>
        <taxon>Pseudomonadati</taxon>
        <taxon>Pseudomonadota</taxon>
        <taxon>Gammaproteobacteria</taxon>
        <taxon>Oceanospirillales</taxon>
        <taxon>Oceanospirillaceae</taxon>
        <taxon>Marinomonas</taxon>
    </lineage>
</organism>
<evidence type="ECO:0000256" key="3">
    <source>
        <dbReference type="ARBA" id="ARBA00022490"/>
    </source>
</evidence>
<dbReference type="KEGG" id="mmw:Mmwyl1_0597"/>
<dbReference type="GO" id="GO:0043590">
    <property type="term" value="C:bacterial nucleoid"/>
    <property type="evidence" value="ECO:0007669"/>
    <property type="project" value="TreeGrafter"/>
</dbReference>
<dbReference type="EMBL" id="CP000749">
    <property type="protein sequence ID" value="ABR69531.1"/>
    <property type="molecule type" value="Genomic_DNA"/>
</dbReference>
<evidence type="ECO:0000256" key="1">
    <source>
        <dbReference type="ARBA" id="ARBA00004453"/>
    </source>
</evidence>
<gene>
    <name evidence="4" type="ordered locus">Mmwyl1_0597</name>
</gene>
<comment type="subcellular location">
    <subcellularLocation>
        <location evidence="1">Cytoplasm</location>
        <location evidence="1">Nucleoid</location>
    </subcellularLocation>
</comment>
<protein>
    <recommendedName>
        <fullName evidence="5">Nucleoid-associated protein</fullName>
    </recommendedName>
</protein>